<keyword evidence="2" id="KW-1185">Reference proteome</keyword>
<dbReference type="RefSeq" id="YP_009815988.1">
    <property type="nucleotide sequence ID" value="NC_048102.1"/>
</dbReference>
<dbReference type="EMBL" id="MH920639">
    <property type="protein sequence ID" value="AYR01803.1"/>
    <property type="molecule type" value="Genomic_DNA"/>
</dbReference>
<protein>
    <submittedName>
        <fullName evidence="1">Uncharacterized protein</fullName>
    </submittedName>
</protein>
<evidence type="ECO:0000313" key="1">
    <source>
        <dbReference type="EMBL" id="AYR01803.1"/>
    </source>
</evidence>
<accession>A0A3G3M5T8</accession>
<evidence type="ECO:0000313" key="2">
    <source>
        <dbReference type="Proteomes" id="UP000281181"/>
    </source>
</evidence>
<reference evidence="1 2" key="1">
    <citation type="submission" date="2018-09" db="EMBL/GenBank/DDBJ databases">
        <authorList>
            <person name="You S."/>
        </authorList>
    </citation>
    <scope>NUCLEOTIDE SEQUENCE [LARGE SCALE GENOMIC DNA]</scope>
</reference>
<sequence>MFKIICKTCTLILIASLVWTNDDARNFIADGFESAEEFVRPEPKSFNDRVNNFFN</sequence>
<dbReference type="GeneID" id="55007222"/>
<dbReference type="KEGG" id="vg:55007222"/>
<proteinExistence type="predicted"/>
<dbReference type="Proteomes" id="UP000281181">
    <property type="component" value="Segment"/>
</dbReference>
<name>A0A3G3M5T8_9CAUD</name>
<organism evidence="1 2">
    <name type="scientific">Synechococcus phage S-P4</name>
    <dbReference type="NCBI Taxonomy" id="2484640"/>
    <lineage>
        <taxon>Viruses</taxon>
        <taxon>Duplodnaviria</taxon>
        <taxon>Heunggongvirae</taxon>
        <taxon>Uroviricota</taxon>
        <taxon>Caudoviricetes</taxon>
        <taxon>Pantevenvirales</taxon>
        <taxon>Kyanoviridae</taxon>
        <taxon>Leucotheavirus</taxon>
        <taxon>Leucotheavirus sp4</taxon>
    </lineage>
</organism>